<organism evidence="2 3">
    <name type="scientific">Coniochaeta pulveracea</name>
    <dbReference type="NCBI Taxonomy" id="177199"/>
    <lineage>
        <taxon>Eukaryota</taxon>
        <taxon>Fungi</taxon>
        <taxon>Dikarya</taxon>
        <taxon>Ascomycota</taxon>
        <taxon>Pezizomycotina</taxon>
        <taxon>Sordariomycetes</taxon>
        <taxon>Sordariomycetidae</taxon>
        <taxon>Coniochaetales</taxon>
        <taxon>Coniochaetaceae</taxon>
        <taxon>Coniochaeta</taxon>
    </lineage>
</organism>
<dbReference type="InterPro" id="IPR051057">
    <property type="entry name" value="PI-PLC_domain"/>
</dbReference>
<name>A0A420Y2J3_9PEZI</name>
<dbReference type="CDD" id="cd08586">
    <property type="entry name" value="PI-PLCc_BcPLC_like"/>
    <property type="match status" value="1"/>
</dbReference>
<dbReference type="SUPFAM" id="SSF51695">
    <property type="entry name" value="PLC-like phosphodiesterases"/>
    <property type="match status" value="1"/>
</dbReference>
<dbReference type="PANTHER" id="PTHR13593">
    <property type="match status" value="1"/>
</dbReference>
<feature type="domain" description="Phosphatidylinositol-specific phospholipase C X" evidence="1">
    <location>
        <begin position="188"/>
        <end position="338"/>
    </location>
</feature>
<sequence length="499" mass="54709">MGSRMYACGLPIPLFSSQRNQHQPPIMASLTIRNLSITPLELKSVERFEADAVPGPGGFANITANATSTIKGLLNPITRSPKPGLVAKSVDAHDRHDPNLRVDPFTTHATEIRSADPGREVIRLTFEEPDSGGKQYQVDIPGPSPRSLTLTRLNGAEKEFTAIYVPTGAFLALMSSANLSQWMHEIRDDLPISVLSLPGTHNSPTCHVALPSVRCQAVGVKQQLASGVRFLDIRVNCSADDEDLTLVHSVFPISLTGTKRLDADLFKDVYEFLDQNKSETVLISLKREGPGKGTDDRFGRILHDNPRYLGGDNARRWFTEPRIPNLGEVRGRIVLVRRFGLEEGLKQENGGGGWGVDASAWPDNCEDAPTGSGLVRVQDFYEITESTNIQKKIDLCRKLLEKSGECRFTGGSPPLFVNFLSASNFFNASCWPERIAAKVNPAMVEYLCMRHGEDHKGPNGLACGDCATGIVVTDWVGHDGDWDLIGCIVGWNARLQLKQ</sequence>
<dbReference type="Proteomes" id="UP000275385">
    <property type="component" value="Unassembled WGS sequence"/>
</dbReference>
<proteinExistence type="predicted"/>
<dbReference type="OrthoDB" id="1046782at2759"/>
<evidence type="ECO:0000313" key="2">
    <source>
        <dbReference type="EMBL" id="RKU42103.1"/>
    </source>
</evidence>
<dbReference type="GO" id="GO:0008081">
    <property type="term" value="F:phosphoric diester hydrolase activity"/>
    <property type="evidence" value="ECO:0007669"/>
    <property type="project" value="InterPro"/>
</dbReference>
<comment type="caution">
    <text evidence="2">The sequence shown here is derived from an EMBL/GenBank/DDBJ whole genome shotgun (WGS) entry which is preliminary data.</text>
</comment>
<dbReference type="Pfam" id="PF00388">
    <property type="entry name" value="PI-PLC-X"/>
    <property type="match status" value="1"/>
</dbReference>
<dbReference type="GO" id="GO:0006629">
    <property type="term" value="P:lipid metabolic process"/>
    <property type="evidence" value="ECO:0007669"/>
    <property type="project" value="InterPro"/>
</dbReference>
<dbReference type="SMART" id="SM00148">
    <property type="entry name" value="PLCXc"/>
    <property type="match status" value="1"/>
</dbReference>
<evidence type="ECO:0000313" key="3">
    <source>
        <dbReference type="Proteomes" id="UP000275385"/>
    </source>
</evidence>
<gene>
    <name evidence="2" type="ORF">DL546_001775</name>
</gene>
<reference evidence="2 3" key="1">
    <citation type="submission" date="2018-08" db="EMBL/GenBank/DDBJ databases">
        <title>Draft genome of the lignicolous fungus Coniochaeta pulveracea.</title>
        <authorList>
            <person name="Borstlap C.J."/>
            <person name="De Witt R.N."/>
            <person name="Botha A."/>
            <person name="Volschenk H."/>
        </authorList>
    </citation>
    <scope>NUCLEOTIDE SEQUENCE [LARGE SCALE GENOMIC DNA]</scope>
    <source>
        <strain evidence="2 3">CAB683</strain>
    </source>
</reference>
<accession>A0A420Y2J3</accession>
<dbReference type="Gene3D" id="3.20.20.190">
    <property type="entry name" value="Phosphatidylinositol (PI) phosphodiesterase"/>
    <property type="match status" value="1"/>
</dbReference>
<dbReference type="PROSITE" id="PS50007">
    <property type="entry name" value="PIPLC_X_DOMAIN"/>
    <property type="match status" value="1"/>
</dbReference>
<dbReference type="AlphaFoldDB" id="A0A420Y2J3"/>
<dbReference type="InterPro" id="IPR000909">
    <property type="entry name" value="PLipase_C_PInositol-sp_X_dom"/>
</dbReference>
<dbReference type="InterPro" id="IPR017946">
    <property type="entry name" value="PLC-like_Pdiesterase_TIM-brl"/>
</dbReference>
<dbReference type="STRING" id="177199.A0A420Y2J3"/>
<dbReference type="PANTHER" id="PTHR13593:SF113">
    <property type="entry name" value="SI:DKEY-266F7.9"/>
    <property type="match status" value="1"/>
</dbReference>
<keyword evidence="3" id="KW-1185">Reference proteome</keyword>
<protein>
    <recommendedName>
        <fullName evidence="1">Phosphatidylinositol-specific phospholipase C X domain-containing protein</fullName>
    </recommendedName>
</protein>
<evidence type="ECO:0000259" key="1">
    <source>
        <dbReference type="SMART" id="SM00148"/>
    </source>
</evidence>
<dbReference type="EMBL" id="QVQW01000061">
    <property type="protein sequence ID" value="RKU42103.1"/>
    <property type="molecule type" value="Genomic_DNA"/>
</dbReference>